<gene>
    <name evidence="4" type="ORF">JWV37_06170</name>
</gene>
<reference evidence="5" key="2">
    <citation type="submission" date="2021-02" db="EMBL/GenBank/DDBJ databases">
        <title>Sulfurospirillum tamanensis sp. nov.</title>
        <authorList>
            <person name="Merkel A.Y."/>
        </authorList>
    </citation>
    <scope>NUCLEOTIDE SEQUENCE [LARGE SCALE GENOMIC DNA]</scope>
    <source>
        <strain evidence="5">T05b</strain>
    </source>
</reference>
<reference evidence="4 5" key="1">
    <citation type="submission" date="2021-02" db="EMBL/GenBank/DDBJ databases">
        <title>Sulfurospirillum tamanensis sp. nov.</title>
        <authorList>
            <person name="Frolova A."/>
            <person name="Merkel A."/>
            <person name="Slobodkin A."/>
        </authorList>
    </citation>
    <scope>NUCLEOTIDE SEQUENCE [LARGE SCALE GENOMIC DNA]</scope>
    <source>
        <strain evidence="4 5">T05b</strain>
    </source>
</reference>
<dbReference type="Gene3D" id="1.10.10.10">
    <property type="entry name" value="Winged helix-like DNA-binding domain superfamily/Winged helix DNA-binding domain"/>
    <property type="match status" value="1"/>
</dbReference>
<comment type="caution">
    <text evidence="4">The sequence shown here is derived from an EMBL/GenBank/DDBJ whole genome shotgun (WGS) entry which is preliminary data.</text>
</comment>
<dbReference type="InterPro" id="IPR001867">
    <property type="entry name" value="OmpR/PhoB-type_DNA-bd"/>
</dbReference>
<dbReference type="SMART" id="SM00862">
    <property type="entry name" value="Trans_reg_C"/>
    <property type="match status" value="1"/>
</dbReference>
<dbReference type="EMBL" id="JAFHKK010000011">
    <property type="protein sequence ID" value="MBN2964358.1"/>
    <property type="molecule type" value="Genomic_DNA"/>
</dbReference>
<name>A0ABS2WSK7_9BACT</name>
<dbReference type="CDD" id="cd00383">
    <property type="entry name" value="trans_reg_C"/>
    <property type="match status" value="1"/>
</dbReference>
<dbReference type="InterPro" id="IPR016032">
    <property type="entry name" value="Sig_transdc_resp-reg_C-effctor"/>
</dbReference>
<reference evidence="4 5" key="3">
    <citation type="submission" date="2021-02" db="EMBL/GenBank/DDBJ databases">
        <authorList>
            <person name="Merkel A.Y."/>
        </authorList>
    </citation>
    <scope>NUCLEOTIDE SEQUENCE [LARGE SCALE GENOMIC DNA]</scope>
    <source>
        <strain evidence="4 5">T05b</strain>
    </source>
</reference>
<feature type="domain" description="OmpR/PhoB-type" evidence="3">
    <location>
        <begin position="124"/>
        <end position="217"/>
    </location>
</feature>
<evidence type="ECO:0000313" key="4">
    <source>
        <dbReference type="EMBL" id="MBN2964358.1"/>
    </source>
</evidence>
<dbReference type="SUPFAM" id="SSF46894">
    <property type="entry name" value="C-terminal effector domain of the bipartite response regulators"/>
    <property type="match status" value="1"/>
</dbReference>
<proteinExistence type="predicted"/>
<evidence type="ECO:0000256" key="1">
    <source>
        <dbReference type="ARBA" id="ARBA00023125"/>
    </source>
</evidence>
<dbReference type="RefSeq" id="WP_205458910.1">
    <property type="nucleotide sequence ID" value="NZ_JAFHKK010000011.1"/>
</dbReference>
<protein>
    <submittedName>
        <fullName evidence="4">Response regulator transcription factor</fullName>
    </submittedName>
</protein>
<evidence type="ECO:0000259" key="3">
    <source>
        <dbReference type="PROSITE" id="PS51755"/>
    </source>
</evidence>
<feature type="DNA-binding region" description="OmpR/PhoB-type" evidence="2">
    <location>
        <begin position="124"/>
        <end position="217"/>
    </location>
</feature>
<sequence>MNIFLQEPDTTLWRAIIDRMNGYRQKLEFKCVETEEQILRETFALDTYALFILNLKEPTNPYMMNFIHSNGGKVPILLILEKDYDPDTLKTLYYLGYDDFIVKDFYMQEIAWKIYKLCNIWNDERFFLSPSVYFDCKKWMFYYHDEVVSLGKKEATLLKYLFVKSPNIISCDEIVSLVYHDEIVSPESIRALVKQLRAKLPIDLIRTVRGEGYQITHLSTFKANP</sequence>
<evidence type="ECO:0000313" key="5">
    <source>
        <dbReference type="Proteomes" id="UP000703590"/>
    </source>
</evidence>
<keyword evidence="1 2" id="KW-0238">DNA-binding</keyword>
<accession>A0ABS2WSK7</accession>
<dbReference type="Pfam" id="PF00486">
    <property type="entry name" value="Trans_reg_C"/>
    <property type="match status" value="1"/>
</dbReference>
<dbReference type="Proteomes" id="UP000703590">
    <property type="component" value="Unassembled WGS sequence"/>
</dbReference>
<dbReference type="PROSITE" id="PS51755">
    <property type="entry name" value="OMPR_PHOB"/>
    <property type="match status" value="1"/>
</dbReference>
<keyword evidence="5" id="KW-1185">Reference proteome</keyword>
<organism evidence="4 5">
    <name type="scientific">Sulfurospirillum tamanense</name>
    <dbReference type="NCBI Taxonomy" id="2813362"/>
    <lineage>
        <taxon>Bacteria</taxon>
        <taxon>Pseudomonadati</taxon>
        <taxon>Campylobacterota</taxon>
        <taxon>Epsilonproteobacteria</taxon>
        <taxon>Campylobacterales</taxon>
        <taxon>Sulfurospirillaceae</taxon>
        <taxon>Sulfurospirillum</taxon>
    </lineage>
</organism>
<evidence type="ECO:0000256" key="2">
    <source>
        <dbReference type="PROSITE-ProRule" id="PRU01091"/>
    </source>
</evidence>
<dbReference type="InterPro" id="IPR036388">
    <property type="entry name" value="WH-like_DNA-bd_sf"/>
</dbReference>